<dbReference type="Gene3D" id="3.30.1330.60">
    <property type="entry name" value="OmpA-like domain"/>
    <property type="match status" value="1"/>
</dbReference>
<dbReference type="InterPro" id="IPR011659">
    <property type="entry name" value="WD40"/>
</dbReference>
<dbReference type="AlphaFoldDB" id="A0AAU9DA58"/>
<evidence type="ECO:0000313" key="3">
    <source>
        <dbReference type="EMBL" id="BDD09180.1"/>
    </source>
</evidence>
<sequence>MRMMSTRAFPFRVFLLSLAFVCYGGFGFAQSAKTQKTLYKASQLFKIGNYDGALKLYLEAEGAGTLGPAMAYAVGVCYKYQKSVNEQVKGLPYLQRASEAYGKVRMPKEVFLHLGDLRMKNEEINVAMEAYERYAKLLDPDKERDKADKIQQVIMAAKTSAEVILNPKDIRIHRLDRIVNTEYTEYNPVVAADESVMAYTAWYPDAKSNSRKEQILVTTKDGGGDWSEPIKIDLKTNRTVGTAGISPDGQKMLIFMGKNNGKGGDLYFIEKDGDGWSSPTIIESLRTNSSLTTTGSITPDGKTIYFASDRPGGFGGLDVYRVDKKEDGRWGDPYNLGGMINTDKDEDAPFIHPDKKTLFFTSNRSASIGGDDIFKSILVRGRWRKPVNMGYPINTTADDNYFTLIADGSRAYFSSDRKGGSGEQDIYYFDMPESEANIPLTMVKGRILVGPDSIAVPTQIKVVDNETDQKVEFVYSPNKETGDYLIILPPGKNYDMIIESEGFMPYTVNINIPNQTYFYQLYQMIHLAQIKQFDVLVGQRVSVKNKFYDTGKDQVVVNVQKAKEASLVQSDSLDLYDMMDVIIKAEDTEAYEYLLDLMYSTAPTESVDFSDVEDDRMEIASRQYFFDESDTAHLEVRRVGEEVIYSLPTLFVTEESKKRFEKKHVRSQVNPELLKPVYSIYFQAGESVVQENYMGQLQVLLELLKNEKNLGVEISGYASAEGDREANEELSNKRAIEVLNFFNYRGVVRRRIRARGHGVTQSEDSSREKARRVEIKLVDLTNSNSVL</sequence>
<dbReference type="GO" id="GO:0016020">
    <property type="term" value="C:membrane"/>
    <property type="evidence" value="ECO:0007669"/>
    <property type="project" value="UniProtKB-UniRule"/>
</dbReference>
<dbReference type="InterPro" id="IPR011990">
    <property type="entry name" value="TPR-like_helical_dom_sf"/>
</dbReference>
<dbReference type="RefSeq" id="WP_338394395.1">
    <property type="nucleotide sequence ID" value="NZ_AP025314.1"/>
</dbReference>
<organism evidence="3 4">
    <name type="scientific">Fulvitalea axinellae</name>
    <dbReference type="NCBI Taxonomy" id="1182444"/>
    <lineage>
        <taxon>Bacteria</taxon>
        <taxon>Pseudomonadati</taxon>
        <taxon>Bacteroidota</taxon>
        <taxon>Cytophagia</taxon>
        <taxon>Cytophagales</taxon>
        <taxon>Persicobacteraceae</taxon>
        <taxon>Fulvitalea</taxon>
    </lineage>
</organism>
<dbReference type="InterPro" id="IPR036737">
    <property type="entry name" value="OmpA-like_sf"/>
</dbReference>
<dbReference type="PANTHER" id="PTHR30329">
    <property type="entry name" value="STATOR ELEMENT OF FLAGELLAR MOTOR COMPLEX"/>
    <property type="match status" value="1"/>
</dbReference>
<reference evidence="3 4" key="1">
    <citation type="submission" date="2021-12" db="EMBL/GenBank/DDBJ databases">
        <title>Genome sequencing of bacteria with rrn-lacking chromosome and rrn-plasmid.</title>
        <authorList>
            <person name="Anda M."/>
            <person name="Iwasaki W."/>
        </authorList>
    </citation>
    <scope>NUCLEOTIDE SEQUENCE [LARGE SCALE GENOMIC DNA]</scope>
    <source>
        <strain evidence="3 4">DSM 100852</strain>
    </source>
</reference>
<dbReference type="KEGG" id="fax:FUAX_16120"/>
<keyword evidence="4" id="KW-1185">Reference proteome</keyword>
<evidence type="ECO:0000256" key="1">
    <source>
        <dbReference type="PROSITE-ProRule" id="PRU00473"/>
    </source>
</evidence>
<evidence type="ECO:0000313" key="4">
    <source>
        <dbReference type="Proteomes" id="UP001348817"/>
    </source>
</evidence>
<dbReference type="SUPFAM" id="SSF48452">
    <property type="entry name" value="TPR-like"/>
    <property type="match status" value="1"/>
</dbReference>
<gene>
    <name evidence="3" type="ORF">FUAX_16120</name>
</gene>
<name>A0AAU9DA58_9BACT</name>
<dbReference type="SUPFAM" id="SSF82171">
    <property type="entry name" value="DPP6 N-terminal domain-like"/>
    <property type="match status" value="1"/>
</dbReference>
<accession>A0AAU9DA58</accession>
<evidence type="ECO:0000259" key="2">
    <source>
        <dbReference type="PROSITE" id="PS51123"/>
    </source>
</evidence>
<dbReference type="PANTHER" id="PTHR30329:SF21">
    <property type="entry name" value="LIPOPROTEIN YIAD-RELATED"/>
    <property type="match status" value="1"/>
</dbReference>
<dbReference type="Gene3D" id="1.25.40.10">
    <property type="entry name" value="Tetratricopeptide repeat domain"/>
    <property type="match status" value="1"/>
</dbReference>
<feature type="domain" description="OmpA-like" evidence="2">
    <location>
        <begin position="669"/>
        <end position="781"/>
    </location>
</feature>
<proteinExistence type="predicted"/>
<dbReference type="Pfam" id="PF07676">
    <property type="entry name" value="PD40"/>
    <property type="match status" value="3"/>
</dbReference>
<dbReference type="EMBL" id="AP025314">
    <property type="protein sequence ID" value="BDD09180.1"/>
    <property type="molecule type" value="Genomic_DNA"/>
</dbReference>
<dbReference type="SUPFAM" id="SSF103088">
    <property type="entry name" value="OmpA-like"/>
    <property type="match status" value="1"/>
</dbReference>
<dbReference type="Gene3D" id="2.120.10.30">
    <property type="entry name" value="TolB, C-terminal domain"/>
    <property type="match status" value="1"/>
</dbReference>
<dbReference type="CDD" id="cd07185">
    <property type="entry name" value="OmpA_C-like"/>
    <property type="match status" value="1"/>
</dbReference>
<dbReference type="InterPro" id="IPR006665">
    <property type="entry name" value="OmpA-like"/>
</dbReference>
<dbReference type="Pfam" id="PF00691">
    <property type="entry name" value="OmpA"/>
    <property type="match status" value="1"/>
</dbReference>
<dbReference type="Proteomes" id="UP001348817">
    <property type="component" value="Chromosome"/>
</dbReference>
<dbReference type="InterPro" id="IPR011042">
    <property type="entry name" value="6-blade_b-propeller_TolB-like"/>
</dbReference>
<keyword evidence="1" id="KW-0472">Membrane</keyword>
<dbReference type="InterPro" id="IPR050330">
    <property type="entry name" value="Bact_OuterMem_StrucFunc"/>
</dbReference>
<dbReference type="PROSITE" id="PS51123">
    <property type="entry name" value="OMPA_2"/>
    <property type="match status" value="1"/>
</dbReference>
<protein>
    <recommendedName>
        <fullName evidence="2">OmpA-like domain-containing protein</fullName>
    </recommendedName>
</protein>